<evidence type="ECO:0000256" key="8">
    <source>
        <dbReference type="ARBA" id="ARBA00037912"/>
    </source>
</evidence>
<comment type="cofactor">
    <cofactor evidence="2 9">
        <name>pyridoxal 5'-phosphate</name>
        <dbReference type="ChEBI" id="CHEBI:597326"/>
    </cofactor>
</comment>
<dbReference type="Gene3D" id="2.40.37.10">
    <property type="entry name" value="Lyase, Ornithine Decarboxylase, Chain A, domain 1"/>
    <property type="match status" value="1"/>
</dbReference>
<evidence type="ECO:0000256" key="1">
    <source>
        <dbReference type="ARBA" id="ARBA00000316"/>
    </source>
</evidence>
<evidence type="ECO:0000259" key="10">
    <source>
        <dbReference type="SMART" id="SM01005"/>
    </source>
</evidence>
<feature type="modified residue" description="N6-(pyridoxal phosphate)lysine" evidence="9">
    <location>
        <position position="35"/>
    </location>
</feature>
<dbReference type="InterPro" id="IPR011079">
    <property type="entry name" value="Ala_racemase_C"/>
</dbReference>
<dbReference type="HAMAP" id="MF_01201">
    <property type="entry name" value="Ala_racemase"/>
    <property type="match status" value="1"/>
</dbReference>
<proteinExistence type="inferred from homology"/>
<dbReference type="Pfam" id="PF00842">
    <property type="entry name" value="Ala_racemase_C"/>
    <property type="match status" value="1"/>
</dbReference>
<feature type="active site" description="Proton acceptor; specific for L-alanine" evidence="9">
    <location>
        <position position="261"/>
    </location>
</feature>
<dbReference type="PROSITE" id="PS00395">
    <property type="entry name" value="ALANINE_RACEMASE"/>
    <property type="match status" value="1"/>
</dbReference>
<dbReference type="SUPFAM" id="SSF50621">
    <property type="entry name" value="Alanine racemase C-terminal domain-like"/>
    <property type="match status" value="1"/>
</dbReference>
<keyword evidence="7 9" id="KW-0413">Isomerase</keyword>
<comment type="pathway">
    <text evidence="8 9">Amino-acid biosynthesis; D-alanine biosynthesis; D-alanine from L-alanine: step 1/1.</text>
</comment>
<comment type="catalytic activity">
    <reaction evidence="1 9">
        <text>L-alanine = D-alanine</text>
        <dbReference type="Rhea" id="RHEA:20249"/>
        <dbReference type="ChEBI" id="CHEBI:57416"/>
        <dbReference type="ChEBI" id="CHEBI:57972"/>
        <dbReference type="EC" id="5.1.1.1"/>
    </reaction>
</comment>
<dbReference type="EMBL" id="BAABJY010000002">
    <property type="protein sequence ID" value="GAA4865304.1"/>
    <property type="molecule type" value="Genomic_DNA"/>
</dbReference>
<feature type="active site" description="Proton acceptor; specific for D-alanine" evidence="9">
    <location>
        <position position="35"/>
    </location>
</feature>
<name>A0ABP9E293_9GAMM</name>
<dbReference type="PRINTS" id="PR00992">
    <property type="entry name" value="ALARACEMASE"/>
</dbReference>
<protein>
    <recommendedName>
        <fullName evidence="5 9">Alanine racemase</fullName>
        <ecNumber evidence="5 9">5.1.1.1</ecNumber>
    </recommendedName>
</protein>
<evidence type="ECO:0000256" key="5">
    <source>
        <dbReference type="ARBA" id="ARBA00013089"/>
    </source>
</evidence>
<dbReference type="NCBIfam" id="TIGR00492">
    <property type="entry name" value="alr"/>
    <property type="match status" value="1"/>
</dbReference>
<evidence type="ECO:0000313" key="12">
    <source>
        <dbReference type="Proteomes" id="UP001501323"/>
    </source>
</evidence>
<evidence type="ECO:0000256" key="4">
    <source>
        <dbReference type="ARBA" id="ARBA00007880"/>
    </source>
</evidence>
<dbReference type="PANTHER" id="PTHR30511">
    <property type="entry name" value="ALANINE RACEMASE"/>
    <property type="match status" value="1"/>
</dbReference>
<feature type="binding site" evidence="9">
    <location>
        <position position="131"/>
    </location>
    <ligand>
        <name>substrate</name>
    </ligand>
</feature>
<dbReference type="Pfam" id="PF01168">
    <property type="entry name" value="Ala_racemase_N"/>
    <property type="match status" value="1"/>
</dbReference>
<dbReference type="EC" id="5.1.1.1" evidence="5 9"/>
<dbReference type="Gene3D" id="3.20.20.10">
    <property type="entry name" value="Alanine racemase"/>
    <property type="match status" value="1"/>
</dbReference>
<comment type="similarity">
    <text evidence="4 9">Belongs to the alanine racemase family.</text>
</comment>
<keyword evidence="12" id="KW-1185">Reference proteome</keyword>
<reference evidence="12" key="1">
    <citation type="journal article" date="2019" name="Int. J. Syst. Evol. Microbiol.">
        <title>The Global Catalogue of Microorganisms (GCM) 10K type strain sequencing project: providing services to taxonomists for standard genome sequencing and annotation.</title>
        <authorList>
            <consortium name="The Broad Institute Genomics Platform"/>
            <consortium name="The Broad Institute Genome Sequencing Center for Infectious Disease"/>
            <person name="Wu L."/>
            <person name="Ma J."/>
        </authorList>
    </citation>
    <scope>NUCLEOTIDE SEQUENCE [LARGE SCALE GENOMIC DNA]</scope>
    <source>
        <strain evidence="12">JCM 18392</strain>
    </source>
</reference>
<comment type="pathway">
    <text evidence="3">Cell wall biogenesis; peptidoglycan biosynthesis.</text>
</comment>
<dbReference type="Proteomes" id="UP001501323">
    <property type="component" value="Unassembled WGS sequence"/>
</dbReference>
<evidence type="ECO:0000256" key="6">
    <source>
        <dbReference type="ARBA" id="ARBA00022898"/>
    </source>
</evidence>
<dbReference type="InterPro" id="IPR000821">
    <property type="entry name" value="Ala_racemase"/>
</dbReference>
<evidence type="ECO:0000256" key="9">
    <source>
        <dbReference type="HAMAP-Rule" id="MF_01201"/>
    </source>
</evidence>
<gene>
    <name evidence="11" type="primary">alr</name>
    <name evidence="11" type="ORF">GCM10023332_16830</name>
</gene>
<dbReference type="SUPFAM" id="SSF51419">
    <property type="entry name" value="PLP-binding barrel"/>
    <property type="match status" value="1"/>
</dbReference>
<evidence type="ECO:0000313" key="11">
    <source>
        <dbReference type="EMBL" id="GAA4865304.1"/>
    </source>
</evidence>
<dbReference type="PANTHER" id="PTHR30511:SF4">
    <property type="entry name" value="ALANINE RACEMASE, BIOSYNTHETIC"/>
    <property type="match status" value="1"/>
</dbReference>
<dbReference type="InterPro" id="IPR029066">
    <property type="entry name" value="PLP-binding_barrel"/>
</dbReference>
<feature type="binding site" evidence="9">
    <location>
        <position position="309"/>
    </location>
    <ligand>
        <name>substrate</name>
    </ligand>
</feature>
<organism evidence="11 12">
    <name type="scientific">Luteimonas vadosa</name>
    <dbReference type="NCBI Taxonomy" id="1165507"/>
    <lineage>
        <taxon>Bacteria</taxon>
        <taxon>Pseudomonadati</taxon>
        <taxon>Pseudomonadota</taxon>
        <taxon>Gammaproteobacteria</taxon>
        <taxon>Lysobacterales</taxon>
        <taxon>Lysobacteraceae</taxon>
        <taxon>Luteimonas</taxon>
    </lineage>
</organism>
<comment type="caution">
    <text evidence="11">The sequence shown here is derived from an EMBL/GenBank/DDBJ whole genome shotgun (WGS) entry which is preliminary data.</text>
</comment>
<evidence type="ECO:0000256" key="7">
    <source>
        <dbReference type="ARBA" id="ARBA00023235"/>
    </source>
</evidence>
<dbReference type="InterPro" id="IPR001608">
    <property type="entry name" value="Ala_racemase_N"/>
</dbReference>
<feature type="domain" description="Alanine racemase C-terminal" evidence="10">
    <location>
        <begin position="240"/>
        <end position="364"/>
    </location>
</feature>
<dbReference type="RefSeq" id="WP_345295058.1">
    <property type="nucleotide sequence ID" value="NZ_BAABJY010000002.1"/>
</dbReference>
<evidence type="ECO:0000256" key="2">
    <source>
        <dbReference type="ARBA" id="ARBA00001933"/>
    </source>
</evidence>
<comment type="function">
    <text evidence="9">Catalyzes the interconversion of L-alanine and D-alanine. May also act on other amino acids.</text>
</comment>
<dbReference type="InterPro" id="IPR009006">
    <property type="entry name" value="Ala_racemase/Decarboxylase_C"/>
</dbReference>
<dbReference type="InterPro" id="IPR020622">
    <property type="entry name" value="Ala_racemase_pyridoxalP-BS"/>
</dbReference>
<dbReference type="CDD" id="cd06827">
    <property type="entry name" value="PLPDE_III_AR_proteobact"/>
    <property type="match status" value="1"/>
</dbReference>
<dbReference type="SMART" id="SM01005">
    <property type="entry name" value="Ala_racemase_C"/>
    <property type="match status" value="1"/>
</dbReference>
<evidence type="ECO:0000256" key="3">
    <source>
        <dbReference type="ARBA" id="ARBA00004752"/>
    </source>
</evidence>
<keyword evidence="6 9" id="KW-0663">Pyridoxal phosphate</keyword>
<accession>A0ABP9E293</accession>
<sequence>MARPTFATIHADALRHNLAVLRAVAPASRLMAVVKADGYGHGLERVARSLSSADAFGVASLSDAERLRAAGHEHPIVLLSGFDAPEDLPRMSQLSVQTVVHDANQLEMLGQATALAAPIRCWLKVDTGMHRLGFAPEEVREAHSRLEAMPSVDAEVVLMTHFASSDALPASTADDGQTRAQLNAFAASTEGLAGPRSLANSAAVLGWPQSHGDWIRPGGALFGMSVVAGSPGAAFGLRPAMTLGTRLLAVKRIRRGERVGYGGAWTCPEDMPIGVAAIGYGDGYPRLAPAGTPALVDGRPARVIGRVSMDLMTLDLRDCPAAVAGAPVTLWGTGLPIETVAESAGTIAYELSCSVTRRVRFIDD</sequence>